<name>A0A6J8ALC8_MYTCO</name>
<proteinExistence type="predicted"/>
<dbReference type="Gene3D" id="3.40.50.300">
    <property type="entry name" value="P-loop containing nucleotide triphosphate hydrolases"/>
    <property type="match status" value="1"/>
</dbReference>
<dbReference type="EMBL" id="CACVKT020001621">
    <property type="protein sequence ID" value="CAC5369836.1"/>
    <property type="molecule type" value="Genomic_DNA"/>
</dbReference>
<dbReference type="SUPFAM" id="SSF52540">
    <property type="entry name" value="P-loop containing nucleoside triphosphate hydrolases"/>
    <property type="match status" value="1"/>
</dbReference>
<dbReference type="Proteomes" id="UP000507470">
    <property type="component" value="Unassembled WGS sequence"/>
</dbReference>
<gene>
    <name evidence="1" type="ORF">MCOR_8878</name>
</gene>
<evidence type="ECO:0000313" key="1">
    <source>
        <dbReference type="EMBL" id="CAC5369836.1"/>
    </source>
</evidence>
<sequence>MEGLKKQHATLKFESPTSIFMVGPSGSGKTVLTKHLLEQADGMFQTPPSSIFFCYSIWQPLYSEMQQSVSSILFHKGLPTMDQINEWGSEQGHKLLVFDDLMIEAADSMALVHILWVGSHHHNITILHLLQNAFPKSKSMRTASLSVHYFILMKTKRDLLQINTLGRQIFPGKLKYFMDAYNKSTSKPFGYLVLDLSLKSDEQYQLRTNILPGQNPIVYLPEK</sequence>
<evidence type="ECO:0000313" key="2">
    <source>
        <dbReference type="Proteomes" id="UP000507470"/>
    </source>
</evidence>
<dbReference type="InterPro" id="IPR027417">
    <property type="entry name" value="P-loop_NTPase"/>
</dbReference>
<reference evidence="1 2" key="1">
    <citation type="submission" date="2020-06" db="EMBL/GenBank/DDBJ databases">
        <authorList>
            <person name="Li R."/>
            <person name="Bekaert M."/>
        </authorList>
    </citation>
    <scope>NUCLEOTIDE SEQUENCE [LARGE SCALE GENOMIC DNA]</scope>
    <source>
        <strain evidence="2">wild</strain>
    </source>
</reference>
<evidence type="ECO:0008006" key="3">
    <source>
        <dbReference type="Google" id="ProtNLM"/>
    </source>
</evidence>
<organism evidence="1 2">
    <name type="scientific">Mytilus coruscus</name>
    <name type="common">Sea mussel</name>
    <dbReference type="NCBI Taxonomy" id="42192"/>
    <lineage>
        <taxon>Eukaryota</taxon>
        <taxon>Metazoa</taxon>
        <taxon>Spiralia</taxon>
        <taxon>Lophotrochozoa</taxon>
        <taxon>Mollusca</taxon>
        <taxon>Bivalvia</taxon>
        <taxon>Autobranchia</taxon>
        <taxon>Pteriomorphia</taxon>
        <taxon>Mytilida</taxon>
        <taxon>Mytiloidea</taxon>
        <taxon>Mytilidae</taxon>
        <taxon>Mytilinae</taxon>
        <taxon>Mytilus</taxon>
    </lineage>
</organism>
<dbReference type="OrthoDB" id="5976864at2759"/>
<dbReference type="AlphaFoldDB" id="A0A6J8ALC8"/>
<keyword evidence="2" id="KW-1185">Reference proteome</keyword>
<protein>
    <recommendedName>
        <fullName evidence="3">AAA+ ATPase domain-containing protein</fullName>
    </recommendedName>
</protein>
<accession>A0A6J8ALC8</accession>